<organism evidence="2">
    <name type="scientific">Neobodo designis</name>
    <name type="common">Flagellated protozoan</name>
    <name type="synonym">Bodo designis</name>
    <dbReference type="NCBI Taxonomy" id="312471"/>
    <lineage>
        <taxon>Eukaryota</taxon>
        <taxon>Discoba</taxon>
        <taxon>Euglenozoa</taxon>
        <taxon>Kinetoplastea</taxon>
        <taxon>Metakinetoplastina</taxon>
        <taxon>Neobodonida</taxon>
        <taxon>Neobodo</taxon>
    </lineage>
</organism>
<feature type="compositionally biased region" description="Polar residues" evidence="1">
    <location>
        <begin position="77"/>
        <end position="88"/>
    </location>
</feature>
<feature type="compositionally biased region" description="Low complexity" evidence="1">
    <location>
        <begin position="65"/>
        <end position="75"/>
    </location>
</feature>
<sequence>MTDPADLQKRVEVLERELVNANAANAELQRQVRVLESKAKAYDELEAEAKGLRAELDELRRKTDAAGSASSAGASPVVQNPSPLQPGSASRIAQLRSELEALTASPAAGHSTGWQSKDAPAATPADEVDRLMSMQNDAARVEAKEDAELEARLARLRGK</sequence>
<evidence type="ECO:0000313" key="2">
    <source>
        <dbReference type="EMBL" id="CAD9101418.1"/>
    </source>
</evidence>
<name>A0A7S1LDL2_NEODS</name>
<dbReference type="AlphaFoldDB" id="A0A7S1LDL2"/>
<feature type="region of interest" description="Disordered" evidence="1">
    <location>
        <begin position="59"/>
        <end position="144"/>
    </location>
</feature>
<protein>
    <submittedName>
        <fullName evidence="2">Uncharacterized protein</fullName>
    </submittedName>
</protein>
<dbReference type="EMBL" id="HBGF01011189">
    <property type="protein sequence ID" value="CAD9101418.1"/>
    <property type="molecule type" value="Transcribed_RNA"/>
</dbReference>
<reference evidence="2" key="1">
    <citation type="submission" date="2021-01" db="EMBL/GenBank/DDBJ databases">
        <authorList>
            <person name="Corre E."/>
            <person name="Pelletier E."/>
            <person name="Niang G."/>
            <person name="Scheremetjew M."/>
            <person name="Finn R."/>
            <person name="Kale V."/>
            <person name="Holt S."/>
            <person name="Cochrane G."/>
            <person name="Meng A."/>
            <person name="Brown T."/>
            <person name="Cohen L."/>
        </authorList>
    </citation>
    <scope>NUCLEOTIDE SEQUENCE</scope>
    <source>
        <strain evidence="2">CCAP 1951/1</strain>
    </source>
</reference>
<gene>
    <name evidence="2" type="ORF">NDES1114_LOCUS7434</name>
</gene>
<proteinExistence type="predicted"/>
<accession>A0A7S1LDL2</accession>
<evidence type="ECO:0000256" key="1">
    <source>
        <dbReference type="SAM" id="MobiDB-lite"/>
    </source>
</evidence>